<reference evidence="1 2" key="1">
    <citation type="submission" date="2019-03" db="EMBL/GenBank/DDBJ databases">
        <title>Genomic Encyclopedia of Type Strains, Phase IV (KMG-IV): sequencing the most valuable type-strain genomes for metagenomic binning, comparative biology and taxonomic classification.</title>
        <authorList>
            <person name="Goeker M."/>
        </authorList>
    </citation>
    <scope>NUCLEOTIDE SEQUENCE [LARGE SCALE GENOMIC DNA]</scope>
    <source>
        <strain evidence="1 2">LX-B</strain>
    </source>
</reference>
<proteinExistence type="predicted"/>
<dbReference type="AlphaFoldDB" id="A0A4R1R8L7"/>
<organism evidence="1 2">
    <name type="scientific">Hydrogenispora ethanolica</name>
    <dbReference type="NCBI Taxonomy" id="1082276"/>
    <lineage>
        <taxon>Bacteria</taxon>
        <taxon>Bacillati</taxon>
        <taxon>Bacillota</taxon>
        <taxon>Hydrogenispora</taxon>
    </lineage>
</organism>
<dbReference type="EMBL" id="SLUN01000029">
    <property type="protein sequence ID" value="TCL61996.1"/>
    <property type="molecule type" value="Genomic_DNA"/>
</dbReference>
<keyword evidence="2" id="KW-1185">Reference proteome</keyword>
<name>A0A4R1R8L7_HYDET</name>
<accession>A0A4R1R8L7</accession>
<sequence>MKETRDYGFFCLTADRYDGIGTHMPPAGYFISNAARLRRSDTLRVSWFKMTAQIRCFDEGSAC</sequence>
<dbReference type="Proteomes" id="UP000295008">
    <property type="component" value="Unassembled WGS sequence"/>
</dbReference>
<protein>
    <submittedName>
        <fullName evidence="1">Uncharacterized protein</fullName>
    </submittedName>
</protein>
<comment type="caution">
    <text evidence="1">The sequence shown here is derived from an EMBL/GenBank/DDBJ whole genome shotgun (WGS) entry which is preliminary data.</text>
</comment>
<evidence type="ECO:0000313" key="2">
    <source>
        <dbReference type="Proteomes" id="UP000295008"/>
    </source>
</evidence>
<evidence type="ECO:0000313" key="1">
    <source>
        <dbReference type="EMBL" id="TCL61996.1"/>
    </source>
</evidence>
<gene>
    <name evidence="1" type="ORF">EDC14_102925</name>
</gene>